<evidence type="ECO:0000313" key="7">
    <source>
        <dbReference type="EMBL" id="WZN66073.1"/>
    </source>
</evidence>
<keyword evidence="8" id="KW-1185">Reference proteome</keyword>
<dbReference type="EMBL" id="CP151514">
    <property type="protein sequence ID" value="WZN66073.1"/>
    <property type="molecule type" value="Genomic_DNA"/>
</dbReference>
<keyword evidence="6" id="KW-0472">Membrane</keyword>
<proteinExistence type="inferred from homology"/>
<evidence type="ECO:0000256" key="6">
    <source>
        <dbReference type="SAM" id="Phobius"/>
    </source>
</evidence>
<feature type="transmembrane region" description="Helical" evidence="6">
    <location>
        <begin position="116"/>
        <end position="140"/>
    </location>
</feature>
<evidence type="ECO:0000256" key="3">
    <source>
        <dbReference type="ARBA" id="ARBA00021584"/>
    </source>
</evidence>
<evidence type="ECO:0000256" key="4">
    <source>
        <dbReference type="ARBA" id="ARBA00022640"/>
    </source>
</evidence>
<feature type="region of interest" description="Disordered" evidence="5">
    <location>
        <begin position="20"/>
        <end position="48"/>
    </location>
</feature>
<dbReference type="Proteomes" id="UP001472866">
    <property type="component" value="Chromosome 14"/>
</dbReference>
<gene>
    <name evidence="7" type="ORF">HKI87_14g76360</name>
</gene>
<protein>
    <recommendedName>
        <fullName evidence="3">Uncharacterized protein ycf33</fullName>
    </recommendedName>
</protein>
<dbReference type="Pfam" id="PF05421">
    <property type="entry name" value="DUF751"/>
    <property type="match status" value="1"/>
</dbReference>
<feature type="compositionally biased region" description="Low complexity" evidence="5">
    <location>
        <begin position="32"/>
        <end position="41"/>
    </location>
</feature>
<evidence type="ECO:0000256" key="2">
    <source>
        <dbReference type="ARBA" id="ARBA00010985"/>
    </source>
</evidence>
<keyword evidence="4" id="KW-0934">Plastid</keyword>
<evidence type="ECO:0000313" key="8">
    <source>
        <dbReference type="Proteomes" id="UP001472866"/>
    </source>
</evidence>
<feature type="transmembrane region" description="Helical" evidence="6">
    <location>
        <begin position="88"/>
        <end position="104"/>
    </location>
</feature>
<name>A0AAX4PJM8_9CHLO</name>
<sequence length="158" mass="16773">MSTSRTMTKAAGSAGFGSRWATIATSPSTTGPCRPSSSTTAPRPPVLAGSRRTLRSSRTELVLRAMEPGKDPEEPEGDLGILPNTGRYFLYFISVLTGTAYVAFRPVFRFMKDSPLKVLLVFGIAVLSYESVSFVVQAMLGMNGDPFGGPVRGGNGGF</sequence>
<dbReference type="InterPro" id="IPR008470">
    <property type="entry name" value="Uncharacterised_Ycf33"/>
</dbReference>
<dbReference type="AlphaFoldDB" id="A0AAX4PJM8"/>
<comment type="similarity">
    <text evidence="2">Belongs to the ycf33 family.</text>
</comment>
<reference evidence="7 8" key="1">
    <citation type="submission" date="2024-03" db="EMBL/GenBank/DDBJ databases">
        <title>Complete genome sequence of the green alga Chloropicon roscoffensis RCC1871.</title>
        <authorList>
            <person name="Lemieux C."/>
            <person name="Pombert J.-F."/>
            <person name="Otis C."/>
            <person name="Turmel M."/>
        </authorList>
    </citation>
    <scope>NUCLEOTIDE SEQUENCE [LARGE SCALE GENOMIC DNA]</scope>
    <source>
        <strain evidence="7 8">RCC1871</strain>
    </source>
</reference>
<keyword evidence="6" id="KW-0812">Transmembrane</keyword>
<dbReference type="GO" id="GO:0009536">
    <property type="term" value="C:plastid"/>
    <property type="evidence" value="ECO:0007669"/>
    <property type="project" value="UniProtKB-SubCell"/>
</dbReference>
<keyword evidence="6" id="KW-1133">Transmembrane helix</keyword>
<accession>A0AAX4PJM8</accession>
<evidence type="ECO:0000256" key="5">
    <source>
        <dbReference type="SAM" id="MobiDB-lite"/>
    </source>
</evidence>
<organism evidence="7 8">
    <name type="scientific">Chloropicon roscoffensis</name>
    <dbReference type="NCBI Taxonomy" id="1461544"/>
    <lineage>
        <taxon>Eukaryota</taxon>
        <taxon>Viridiplantae</taxon>
        <taxon>Chlorophyta</taxon>
        <taxon>Chloropicophyceae</taxon>
        <taxon>Chloropicales</taxon>
        <taxon>Chloropicaceae</taxon>
        <taxon>Chloropicon</taxon>
    </lineage>
</organism>
<evidence type="ECO:0000256" key="1">
    <source>
        <dbReference type="ARBA" id="ARBA00004474"/>
    </source>
</evidence>
<comment type="subcellular location">
    <subcellularLocation>
        <location evidence="1">Plastid</location>
    </subcellularLocation>
</comment>